<comment type="caution">
    <text evidence="1">The sequence shown here is derived from an EMBL/GenBank/DDBJ whole genome shotgun (WGS) entry which is preliminary data.</text>
</comment>
<name>A0A392VKR4_9FABA</name>
<reference evidence="1 2" key="1">
    <citation type="journal article" date="2018" name="Front. Plant Sci.">
        <title>Red Clover (Trifolium pratense) and Zigzag Clover (T. medium) - A Picture of Genomic Similarities and Differences.</title>
        <authorList>
            <person name="Dluhosova J."/>
            <person name="Istvanek J."/>
            <person name="Nedelnik J."/>
            <person name="Repkova J."/>
        </authorList>
    </citation>
    <scope>NUCLEOTIDE SEQUENCE [LARGE SCALE GENOMIC DNA]</scope>
    <source>
        <strain evidence="2">cv. 10/8</strain>
        <tissue evidence="1">Leaf</tissue>
    </source>
</reference>
<feature type="non-terminal residue" evidence="1">
    <location>
        <position position="54"/>
    </location>
</feature>
<evidence type="ECO:0000313" key="2">
    <source>
        <dbReference type="Proteomes" id="UP000265520"/>
    </source>
</evidence>
<accession>A0A392VKR4</accession>
<organism evidence="1 2">
    <name type="scientific">Trifolium medium</name>
    <dbReference type="NCBI Taxonomy" id="97028"/>
    <lineage>
        <taxon>Eukaryota</taxon>
        <taxon>Viridiplantae</taxon>
        <taxon>Streptophyta</taxon>
        <taxon>Embryophyta</taxon>
        <taxon>Tracheophyta</taxon>
        <taxon>Spermatophyta</taxon>
        <taxon>Magnoliopsida</taxon>
        <taxon>eudicotyledons</taxon>
        <taxon>Gunneridae</taxon>
        <taxon>Pentapetalae</taxon>
        <taxon>rosids</taxon>
        <taxon>fabids</taxon>
        <taxon>Fabales</taxon>
        <taxon>Fabaceae</taxon>
        <taxon>Papilionoideae</taxon>
        <taxon>50 kb inversion clade</taxon>
        <taxon>NPAAA clade</taxon>
        <taxon>Hologalegina</taxon>
        <taxon>IRL clade</taxon>
        <taxon>Trifolieae</taxon>
        <taxon>Trifolium</taxon>
    </lineage>
</organism>
<keyword evidence="2" id="KW-1185">Reference proteome</keyword>
<dbReference type="AlphaFoldDB" id="A0A392VKR4"/>
<sequence length="54" mass="6067">MALWKARSLTPEQKVKFVEQESETKTLISEDSCPFLALDDVSMSEIHSCSLPIP</sequence>
<protein>
    <submittedName>
        <fullName evidence="1">C2 and GRAM domain plant-like protein</fullName>
    </submittedName>
</protein>
<dbReference type="EMBL" id="LXQA011207048">
    <property type="protein sequence ID" value="MCI88974.1"/>
    <property type="molecule type" value="Genomic_DNA"/>
</dbReference>
<evidence type="ECO:0000313" key="1">
    <source>
        <dbReference type="EMBL" id="MCI88974.1"/>
    </source>
</evidence>
<proteinExistence type="predicted"/>
<dbReference type="Proteomes" id="UP000265520">
    <property type="component" value="Unassembled WGS sequence"/>
</dbReference>